<sequence length="104" mass="10925">MSDFISIPLPPPPLAPLLSPLKTRTGRKLGAPTPAGSKTKAAVDTPLLADDEASPGEHCEEREDDENEVIRGFLGSSWGQPSFCGCAVAWGQTLISVYGFAVVS</sequence>
<keyword evidence="3" id="KW-1185">Reference proteome</keyword>
<comment type="caution">
    <text evidence="2">The sequence shown here is derived from an EMBL/GenBank/DDBJ whole genome shotgun (WGS) entry which is preliminary data.</text>
</comment>
<evidence type="ECO:0000256" key="1">
    <source>
        <dbReference type="SAM" id="MobiDB-lite"/>
    </source>
</evidence>
<name>A0ABR1JA56_9AGAR</name>
<evidence type="ECO:0000313" key="3">
    <source>
        <dbReference type="Proteomes" id="UP001498398"/>
    </source>
</evidence>
<dbReference type="EMBL" id="JBANRG010000022">
    <property type="protein sequence ID" value="KAK7455727.1"/>
    <property type="molecule type" value="Genomic_DNA"/>
</dbReference>
<organism evidence="2 3">
    <name type="scientific">Marasmiellus scandens</name>
    <dbReference type="NCBI Taxonomy" id="2682957"/>
    <lineage>
        <taxon>Eukaryota</taxon>
        <taxon>Fungi</taxon>
        <taxon>Dikarya</taxon>
        <taxon>Basidiomycota</taxon>
        <taxon>Agaricomycotina</taxon>
        <taxon>Agaricomycetes</taxon>
        <taxon>Agaricomycetidae</taxon>
        <taxon>Agaricales</taxon>
        <taxon>Marasmiineae</taxon>
        <taxon>Omphalotaceae</taxon>
        <taxon>Marasmiellus</taxon>
    </lineage>
</organism>
<evidence type="ECO:0000313" key="2">
    <source>
        <dbReference type="EMBL" id="KAK7455727.1"/>
    </source>
</evidence>
<feature type="region of interest" description="Disordered" evidence="1">
    <location>
        <begin position="1"/>
        <end position="65"/>
    </location>
</feature>
<accession>A0ABR1JA56</accession>
<reference evidence="2 3" key="1">
    <citation type="submission" date="2024-01" db="EMBL/GenBank/DDBJ databases">
        <title>A draft genome for the cacao thread blight pathogen Marasmiellus scandens.</title>
        <authorList>
            <person name="Baruah I.K."/>
            <person name="Leung J."/>
            <person name="Bukari Y."/>
            <person name="Amoako-Attah I."/>
            <person name="Meinhardt L.W."/>
            <person name="Bailey B.A."/>
            <person name="Cohen S.P."/>
        </authorList>
    </citation>
    <scope>NUCLEOTIDE SEQUENCE [LARGE SCALE GENOMIC DNA]</scope>
    <source>
        <strain evidence="2 3">GH-19</strain>
    </source>
</reference>
<protein>
    <submittedName>
        <fullName evidence="2">Uncharacterized protein</fullName>
    </submittedName>
</protein>
<gene>
    <name evidence="2" type="ORF">VKT23_010760</name>
</gene>
<dbReference type="Proteomes" id="UP001498398">
    <property type="component" value="Unassembled WGS sequence"/>
</dbReference>
<proteinExistence type="predicted"/>